<dbReference type="Proteomes" id="UP000234667">
    <property type="component" value="Unassembled WGS sequence"/>
</dbReference>
<dbReference type="AlphaFoldDB" id="A0A2J5PAQ6"/>
<sequence length="124" mass="13776">MSQRQFFFDAQQVKAWCAGGSGTKGMIGNLAAKSLFLQVKEASRPLNVGQCFFRGILHPSINLATDQRPSELPDKLIQVMLDHPVEIDQLAVNIIDDLHLAGFFHEVQRSCAAERLHVAGMCRK</sequence>
<reference evidence="1 2" key="2">
    <citation type="submission" date="2018-01" db="EMBL/GenBank/DDBJ databases">
        <title>Genomic study of Klebsiella pneumoniae.</title>
        <authorList>
            <person name="Yang Y."/>
            <person name="Bicalho R."/>
        </authorList>
    </citation>
    <scope>NUCLEOTIDE SEQUENCE [LARGE SCALE GENOMIC DNA]</scope>
    <source>
        <strain evidence="1 2">A10</strain>
    </source>
</reference>
<evidence type="ECO:0000313" key="1">
    <source>
        <dbReference type="EMBL" id="PLO63024.1"/>
    </source>
</evidence>
<accession>A0A2J5PAQ6</accession>
<proteinExistence type="predicted"/>
<evidence type="ECO:0000313" key="2">
    <source>
        <dbReference type="Proteomes" id="UP000234667"/>
    </source>
</evidence>
<name>A0A2J5PAQ6_9ENTR</name>
<gene>
    <name evidence="1" type="ORF">CWN49_28895</name>
</gene>
<comment type="caution">
    <text evidence="1">The sequence shown here is derived from an EMBL/GenBank/DDBJ whole genome shotgun (WGS) entry which is preliminary data.</text>
</comment>
<protein>
    <submittedName>
        <fullName evidence="1">Uncharacterized protein</fullName>
    </submittedName>
</protein>
<dbReference type="EMBL" id="PIDR01001317">
    <property type="protein sequence ID" value="PLO63024.1"/>
    <property type="molecule type" value="Genomic_DNA"/>
</dbReference>
<organism evidence="1 2">
    <name type="scientific">Klebsiella michiganensis</name>
    <dbReference type="NCBI Taxonomy" id="1134687"/>
    <lineage>
        <taxon>Bacteria</taxon>
        <taxon>Pseudomonadati</taxon>
        <taxon>Pseudomonadota</taxon>
        <taxon>Gammaproteobacteria</taxon>
        <taxon>Enterobacterales</taxon>
        <taxon>Enterobacteriaceae</taxon>
        <taxon>Klebsiella/Raoultella group</taxon>
        <taxon>Klebsiella</taxon>
    </lineage>
</organism>
<reference evidence="1 2" key="1">
    <citation type="submission" date="2017-11" db="EMBL/GenBank/DDBJ databases">
        <authorList>
            <person name="Han C.G."/>
        </authorList>
    </citation>
    <scope>NUCLEOTIDE SEQUENCE [LARGE SCALE GENOMIC DNA]</scope>
    <source>
        <strain evidence="1 2">A10</strain>
    </source>
</reference>